<dbReference type="NCBIfam" id="TIGR02973">
    <property type="entry name" value="nitrate_rd_NapE"/>
    <property type="match status" value="1"/>
</dbReference>
<dbReference type="Proteomes" id="UP000445000">
    <property type="component" value="Unassembled WGS sequence"/>
</dbReference>
<dbReference type="Pfam" id="PF06796">
    <property type="entry name" value="NapE"/>
    <property type="match status" value="1"/>
</dbReference>
<dbReference type="EMBL" id="BLJN01000011">
    <property type="protein sequence ID" value="GFE84823.1"/>
    <property type="molecule type" value="Genomic_DNA"/>
</dbReference>
<dbReference type="InterPro" id="IPR010649">
    <property type="entry name" value="NapE_TorE"/>
</dbReference>
<sequence>MPAYNVGMQAEKRREFAVFFFLTFILAPILAVLIVAGYGFAVWMYQLIAGPPSV</sequence>
<keyword evidence="1" id="KW-0812">Transmembrane</keyword>
<evidence type="ECO:0000313" key="3">
    <source>
        <dbReference type="Proteomes" id="UP000445000"/>
    </source>
</evidence>
<evidence type="ECO:0000313" key="2">
    <source>
        <dbReference type="EMBL" id="GFE84823.1"/>
    </source>
</evidence>
<dbReference type="AlphaFoldDB" id="A0A829YPU8"/>
<keyword evidence="1" id="KW-0472">Membrane</keyword>
<comment type="caution">
    <text evidence="2">The sequence shown here is derived from an EMBL/GenBank/DDBJ whole genome shotgun (WGS) entry which is preliminary data.</text>
</comment>
<keyword evidence="3" id="KW-1185">Reference proteome</keyword>
<evidence type="ECO:0000256" key="1">
    <source>
        <dbReference type="SAM" id="Phobius"/>
    </source>
</evidence>
<dbReference type="InterPro" id="IPR004448">
    <property type="entry name" value="Nitrate_reductase_NapE"/>
</dbReference>
<reference evidence="3" key="1">
    <citation type="submission" date="2020-01" db="EMBL/GenBank/DDBJ databases">
        <title>'Steroidobacter agaridevorans' sp. nov., agar-degrading bacteria isolated from rhizosphere soils.</title>
        <authorList>
            <person name="Ikenaga M."/>
            <person name="Kataoka M."/>
            <person name="Murouchi A."/>
            <person name="Katsuragi S."/>
            <person name="Sakai M."/>
        </authorList>
    </citation>
    <scope>NUCLEOTIDE SEQUENCE [LARGE SCALE GENOMIC DNA]</scope>
    <source>
        <strain evidence="3">YU21-B</strain>
    </source>
</reference>
<evidence type="ECO:0008006" key="4">
    <source>
        <dbReference type="Google" id="ProtNLM"/>
    </source>
</evidence>
<feature type="transmembrane region" description="Helical" evidence="1">
    <location>
        <begin position="16"/>
        <end position="45"/>
    </location>
</feature>
<gene>
    <name evidence="2" type="ORF">GCM10011487_68230</name>
</gene>
<accession>A0A829YPU8</accession>
<name>A0A829YPU8_9GAMM</name>
<organism evidence="2 3">
    <name type="scientific">Steroidobacter agaridevorans</name>
    <dbReference type="NCBI Taxonomy" id="2695856"/>
    <lineage>
        <taxon>Bacteria</taxon>
        <taxon>Pseudomonadati</taxon>
        <taxon>Pseudomonadota</taxon>
        <taxon>Gammaproteobacteria</taxon>
        <taxon>Steroidobacterales</taxon>
        <taxon>Steroidobacteraceae</taxon>
        <taxon>Steroidobacter</taxon>
    </lineage>
</organism>
<protein>
    <recommendedName>
        <fullName evidence="4">Periplasmic nitrate reductase, NapE protein</fullName>
    </recommendedName>
</protein>
<keyword evidence="1" id="KW-1133">Transmembrane helix</keyword>
<proteinExistence type="predicted"/>
<dbReference type="RefSeq" id="WP_244319123.1">
    <property type="nucleotide sequence ID" value="NZ_BLJN01000011.1"/>
</dbReference>